<dbReference type="Proteomes" id="UP000048600">
    <property type="component" value="Unassembled WGS sequence"/>
</dbReference>
<evidence type="ECO:0000313" key="18">
    <source>
        <dbReference type="Proteomes" id="UP000044938"/>
    </source>
</evidence>
<evidence type="ECO:0000313" key="28">
    <source>
        <dbReference type="Proteomes" id="UP000671119"/>
    </source>
</evidence>
<dbReference type="Proteomes" id="UP000038802">
    <property type="component" value="Unassembled WGS sequence"/>
</dbReference>
<evidence type="ECO:0000313" key="10">
    <source>
        <dbReference type="EMBL" id="COW27402.1"/>
    </source>
</evidence>
<dbReference type="EMBL" id="JAGIZI010000002">
    <property type="protein sequence ID" value="MBP0681865.1"/>
    <property type="molecule type" value="Genomic_DNA"/>
</dbReference>
<evidence type="ECO:0000313" key="11">
    <source>
        <dbReference type="EMBL" id="COW32289.1"/>
    </source>
</evidence>
<evidence type="ECO:0000313" key="8">
    <source>
        <dbReference type="EMBL" id="COU96281.1"/>
    </source>
</evidence>
<evidence type="ECO:0000313" key="6">
    <source>
        <dbReference type="EMBL" id="CLV79463.1"/>
    </source>
</evidence>
<dbReference type="AlphaFoldDB" id="A0A0E8B940"/>
<dbReference type="Proteomes" id="UP000671119">
    <property type="component" value="Unassembled WGS sequence"/>
</dbReference>
<dbReference type="Proteomes" id="UP000049023">
    <property type="component" value="Unassembled WGS sequence"/>
</dbReference>
<dbReference type="EMBL" id="LWDQ01000001">
    <property type="protein sequence ID" value="OMH58484.1"/>
    <property type="molecule type" value="Genomic_DNA"/>
</dbReference>
<evidence type="ECO:0000313" key="24">
    <source>
        <dbReference type="Proteomes" id="UP000048948"/>
    </source>
</evidence>
<evidence type="ECO:0000313" key="14">
    <source>
        <dbReference type="EMBL" id="OMH58484.1"/>
    </source>
</evidence>
<evidence type="ECO:0000313" key="13">
    <source>
        <dbReference type="EMBL" id="MBP0681865.1"/>
    </source>
</evidence>
<evidence type="ECO:0000313" key="12">
    <source>
        <dbReference type="EMBL" id="COX00589.1"/>
    </source>
</evidence>
<evidence type="ECO:0000313" key="23">
    <source>
        <dbReference type="Proteomes" id="UP000048600"/>
    </source>
</evidence>
<dbReference type="EMBL" id="COPH01000007">
    <property type="protein sequence ID" value="CLV79463.1"/>
    <property type="molecule type" value="Genomic_DNA"/>
</dbReference>
<keyword evidence="1" id="KW-0347">Helicase</keyword>
<evidence type="ECO:0000313" key="27">
    <source>
        <dbReference type="Proteomes" id="UP000189452"/>
    </source>
</evidence>
<dbReference type="Gene3D" id="3.30.160.800">
    <property type="match status" value="1"/>
</dbReference>
<keyword evidence="1" id="KW-0378">Hydrolase</keyword>
<reference evidence="10" key="2">
    <citation type="submission" date="2015-03" db="EMBL/GenBank/DDBJ databases">
        <authorList>
            <person name="Murphy D."/>
        </authorList>
    </citation>
    <scope>NUCLEOTIDE SEQUENCE [LARGE SCALE GENOMIC DNA]</scope>
    <source>
        <strain evidence="10">K00500041</strain>
    </source>
</reference>
<dbReference type="STRING" id="1806.RN08_0670"/>
<accession>A0A0E8B940</accession>
<keyword evidence="1" id="KW-0067">ATP-binding</keyword>
<evidence type="ECO:0000313" key="9">
    <source>
        <dbReference type="EMBL" id="COW18013.1"/>
    </source>
</evidence>
<dbReference type="EMBL" id="CSAJ01000218">
    <property type="protein sequence ID" value="COW18013.1"/>
    <property type="molecule type" value="Genomic_DNA"/>
</dbReference>
<sequence>MADEERSEALLRERSLHYVASSRAGDMLVVTWSGQRSELLSQLKIHAATTTWTPIFS</sequence>
<dbReference type="EMBL" id="CSAD01000063">
    <property type="protein sequence ID" value="COU96281.1"/>
    <property type="molecule type" value="Genomic_DNA"/>
</dbReference>
<dbReference type="Proteomes" id="UP000046947">
    <property type="component" value="Unassembled WGS sequence"/>
</dbReference>
<evidence type="ECO:0000313" key="26">
    <source>
        <dbReference type="Proteomes" id="UP000050139"/>
    </source>
</evidence>
<evidence type="ECO:0000313" key="19">
    <source>
        <dbReference type="Proteomes" id="UP000045842"/>
    </source>
</evidence>
<dbReference type="Proteomes" id="UP000045842">
    <property type="component" value="Unassembled WGS sequence"/>
</dbReference>
<evidence type="ECO:0000313" key="7">
    <source>
        <dbReference type="EMBL" id="CNW28833.1"/>
    </source>
</evidence>
<evidence type="ECO:0000313" key="15">
    <source>
        <dbReference type="Proteomes" id="UP000038802"/>
    </source>
</evidence>
<dbReference type="EMBL" id="CQQC01001844">
    <property type="protein sequence ID" value="CNW28833.1"/>
    <property type="molecule type" value="Genomic_DNA"/>
</dbReference>
<dbReference type="EMBL" id="CNFU01000402">
    <property type="protein sequence ID" value="CKR76175.1"/>
    <property type="molecule type" value="Genomic_DNA"/>
</dbReference>
<evidence type="ECO:0000313" key="1">
    <source>
        <dbReference type="EMBL" id="CFE39332.1"/>
    </source>
</evidence>
<protein>
    <submittedName>
        <fullName evidence="1">UvrD/REP helicase</fullName>
    </submittedName>
</protein>
<dbReference type="EMBL" id="CFOH01000025">
    <property type="protein sequence ID" value="CFE46621.1"/>
    <property type="molecule type" value="Genomic_DNA"/>
</dbReference>
<dbReference type="Proteomes" id="UP000048289">
    <property type="component" value="Unassembled WGS sequence"/>
</dbReference>
<evidence type="ECO:0000313" key="17">
    <source>
        <dbReference type="Proteomes" id="UP000039217"/>
    </source>
</evidence>
<reference evidence="14 27" key="5">
    <citation type="submission" date="2017-02" db="EMBL/GenBank/DDBJ databases">
        <title>Protein polymorphisms may explain contrasting epidemiological fitness of two variants of a multidrug-resistant Mycobacterium tuberculosis strain.</title>
        <authorList>
            <person name="Bigi M.M."/>
            <person name="Lopez B."/>
            <person name="Blanco F.C."/>
            <person name="Sasiain M.C."/>
            <person name="De La Barrera S."/>
            <person name="Ritacco V."/>
            <person name="Bigi F."/>
            <person name="Soria M.A."/>
        </authorList>
    </citation>
    <scope>NUCLEOTIDE SEQUENCE [LARGE SCALE GENOMIC DNA]</scope>
    <source>
        <strain evidence="14 27">6548</strain>
    </source>
</reference>
<dbReference type="Proteomes" id="UP000046680">
    <property type="component" value="Unassembled WGS sequence"/>
</dbReference>
<keyword evidence="1" id="KW-0547">Nucleotide-binding</keyword>
<evidence type="ECO:0000313" key="5">
    <source>
        <dbReference type="EMBL" id="CKT28121.1"/>
    </source>
</evidence>
<organism evidence="14 27">
    <name type="scientific">Mycobacterium tuberculosis</name>
    <dbReference type="NCBI Taxonomy" id="1773"/>
    <lineage>
        <taxon>Bacteria</taxon>
        <taxon>Bacillati</taxon>
        <taxon>Actinomycetota</taxon>
        <taxon>Actinomycetes</taxon>
        <taxon>Mycobacteriales</taxon>
        <taxon>Mycobacteriaceae</taxon>
        <taxon>Mycobacterium</taxon>
        <taxon>Mycobacterium tuberculosis complex</taxon>
    </lineage>
</organism>
<gene>
    <name evidence="14" type="ORF">A4S10_00634</name>
    <name evidence="3" type="ORF">ERS007657_01237</name>
    <name evidence="7" type="ORF">ERS007661_03779</name>
    <name evidence="8" type="ORF">ERS007679_00729</name>
    <name evidence="1" type="ORF">ERS007681_01712</name>
    <name evidence="2" type="ORF">ERS007688_00296</name>
    <name evidence="10" type="ORF">ERS007703_03246</name>
    <name evidence="9" type="ORF">ERS007720_01928</name>
    <name evidence="12" type="ORF">ERS007739_00498</name>
    <name evidence="11" type="ORF">ERS007741_02186</name>
    <name evidence="5" type="ORF">ERS027646_03276</name>
    <name evidence="4" type="ORF">ERS027661_02056</name>
    <name evidence="6" type="ORF">ERS094118_01266</name>
    <name evidence="13" type="ORF">J8J21_01665</name>
</gene>
<dbReference type="EMBL" id="CHKL01000233">
    <property type="protein sequence ID" value="COW32289.1"/>
    <property type="molecule type" value="Genomic_DNA"/>
</dbReference>
<evidence type="ECO:0000313" key="21">
    <source>
        <dbReference type="Proteomes" id="UP000046947"/>
    </source>
</evidence>
<dbReference type="EMBL" id="CGCX01000358">
    <property type="protein sequence ID" value="CFR73967.1"/>
    <property type="molecule type" value="Genomic_DNA"/>
</dbReference>
<dbReference type="GO" id="GO:0004386">
    <property type="term" value="F:helicase activity"/>
    <property type="evidence" value="ECO:0007669"/>
    <property type="project" value="UniProtKB-KW"/>
</dbReference>
<evidence type="ECO:0000313" key="25">
    <source>
        <dbReference type="Proteomes" id="UP000049023"/>
    </source>
</evidence>
<evidence type="ECO:0000313" key="2">
    <source>
        <dbReference type="EMBL" id="CFE46621.1"/>
    </source>
</evidence>
<reference evidence="6 26" key="1">
    <citation type="submission" date="2015-03" db="EMBL/GenBank/DDBJ databases">
        <authorList>
            <consortium name="Pathogen Informatics"/>
            <person name="Murphy D."/>
        </authorList>
    </citation>
    <scope>NUCLEOTIDE SEQUENCE [LARGE SCALE GENOMIC DNA]</scope>
    <source>
        <strain evidence="6 26">0268S</strain>
        <strain evidence="12">N09902308</strain>
    </source>
</reference>
<dbReference type="EMBL" id="CFOE01000185">
    <property type="protein sequence ID" value="CFE39332.1"/>
    <property type="molecule type" value="Genomic_DNA"/>
</dbReference>
<reference evidence="14 27" key="4">
    <citation type="submission" date="2016-04" db="EMBL/GenBank/DDBJ databases">
        <authorList>
            <person name="Bigi M."/>
            <person name="Bigi F."/>
            <person name="Soria M.A."/>
        </authorList>
    </citation>
    <scope>NUCLEOTIDE SEQUENCE [LARGE SCALE GENOMIC DNA]</scope>
    <source>
        <strain evidence="14 27">6548</strain>
    </source>
</reference>
<evidence type="ECO:0000313" key="3">
    <source>
        <dbReference type="EMBL" id="CFR73967.1"/>
    </source>
</evidence>
<evidence type="ECO:0000313" key="20">
    <source>
        <dbReference type="Proteomes" id="UP000046680"/>
    </source>
</evidence>
<evidence type="ECO:0000313" key="16">
    <source>
        <dbReference type="Proteomes" id="UP000039021"/>
    </source>
</evidence>
<dbReference type="Proteomes" id="UP000044938">
    <property type="component" value="Unassembled WGS sequence"/>
</dbReference>
<dbReference type="Proteomes" id="UP000050139">
    <property type="component" value="Unassembled WGS sequence"/>
</dbReference>
<dbReference type="Proteomes" id="UP000039021">
    <property type="component" value="Unassembled WGS sequence"/>
</dbReference>
<dbReference type="Proteomes" id="UP000039217">
    <property type="component" value="Unassembled WGS sequence"/>
</dbReference>
<dbReference type="Proteomes" id="UP000048948">
    <property type="component" value="Unassembled WGS sequence"/>
</dbReference>
<dbReference type="Proteomes" id="UP000189452">
    <property type="component" value="Chromosome"/>
</dbReference>
<dbReference type="EMBL" id="CSBK01000142">
    <property type="protein sequence ID" value="COX00589.1"/>
    <property type="molecule type" value="Genomic_DNA"/>
</dbReference>
<reference evidence="15 16" key="3">
    <citation type="submission" date="2015-03" db="EMBL/GenBank/DDBJ databases">
        <authorList>
            <consortium name="Pathogen Informatics"/>
        </authorList>
    </citation>
    <scope>NUCLEOTIDE SEQUENCE [LARGE SCALE GENOMIC DNA]</scope>
    <source>
        <strain evidence="5 24">Bir 172</strain>
        <strain evidence="4 25">Bir 187</strain>
        <strain evidence="3 20">C09601061</strain>
        <strain evidence="7 17">D00501624</strain>
        <strain evidence="8 19">G09801536</strain>
        <strain evidence="1 22">G09901357</strain>
        <strain evidence="2 21">H09601792</strain>
        <strain evidence="15">K00500041</strain>
        <strain evidence="9 18">M09401471</strain>
        <strain evidence="16">N09902308</strain>
        <strain evidence="11 23">P00601463</strain>
    </source>
</reference>
<evidence type="ECO:0000313" key="22">
    <source>
        <dbReference type="Proteomes" id="UP000048289"/>
    </source>
</evidence>
<name>A0A0E8B940_MYCTX</name>
<dbReference type="EMBL" id="CNGE01000743">
    <property type="protein sequence ID" value="CKT28121.1"/>
    <property type="molecule type" value="Genomic_DNA"/>
</dbReference>
<proteinExistence type="predicted"/>
<evidence type="ECO:0000313" key="4">
    <source>
        <dbReference type="EMBL" id="CKR76175.1"/>
    </source>
</evidence>
<reference evidence="13 28" key="6">
    <citation type="submission" date="2021-03" db="EMBL/GenBank/DDBJ databases">
        <title>Whole Genome Sequencing of Mycobacterium tuberculosis clinical isolates from Arunachal Pradesh, India.</title>
        <authorList>
            <person name="Singh S."/>
            <person name="Mudliar S.R."/>
            <person name="Kulsum U."/>
            <person name="Rufai S.B."/>
            <person name="Singh P.K."/>
            <person name="Umpo M."/>
            <person name="Nyori M."/>
        </authorList>
    </citation>
    <scope>NUCLEOTIDE SEQUENCE [LARGE SCALE GENOMIC DNA]</scope>
    <source>
        <strain evidence="13 28">OMICS/BPL/0142/20/SP</strain>
    </source>
</reference>
<dbReference type="EMBL" id="CSAE01000423">
    <property type="protein sequence ID" value="COW27402.1"/>
    <property type="molecule type" value="Genomic_DNA"/>
</dbReference>
<dbReference type="PATRIC" id="fig|1773.206.peg.2898"/>